<gene>
    <name evidence="2" type="ORF">GN244_ATG15808</name>
</gene>
<keyword evidence="3" id="KW-1185">Reference proteome</keyword>
<dbReference type="AlphaFoldDB" id="A0A833SLT2"/>
<dbReference type="EMBL" id="WSZM01000498">
    <property type="protein sequence ID" value="KAF4032308.1"/>
    <property type="molecule type" value="Genomic_DNA"/>
</dbReference>
<feature type="region of interest" description="Disordered" evidence="1">
    <location>
        <begin position="1"/>
        <end position="90"/>
    </location>
</feature>
<feature type="compositionally biased region" description="Basic and acidic residues" evidence="1">
    <location>
        <begin position="29"/>
        <end position="43"/>
    </location>
</feature>
<comment type="caution">
    <text evidence="2">The sequence shown here is derived from an EMBL/GenBank/DDBJ whole genome shotgun (WGS) entry which is preliminary data.</text>
</comment>
<evidence type="ECO:0000313" key="2">
    <source>
        <dbReference type="EMBL" id="KAF4032308.1"/>
    </source>
</evidence>
<feature type="compositionally biased region" description="Basic and acidic residues" evidence="1">
    <location>
        <begin position="1"/>
        <end position="15"/>
    </location>
</feature>
<evidence type="ECO:0000256" key="1">
    <source>
        <dbReference type="SAM" id="MobiDB-lite"/>
    </source>
</evidence>
<sequence>MGKERGGERKRKELATGDQLGKPVGAGTTEKEEKDPAVLREPTRAQQSENAVAESPPKRVMSIPAEVERQVEPLSAGRATSTKRRKQRAEHEVAAEQGILMALKREARARVLRVRSRHLIEELRISTGLEQPKRHRRDAQIAAEVVKRKEAAKQLGANKSEVVDKSISAAKTDGDTPLKDTGGVSTDEWL</sequence>
<proteinExistence type="predicted"/>
<evidence type="ECO:0000313" key="3">
    <source>
        <dbReference type="Proteomes" id="UP000602510"/>
    </source>
</evidence>
<protein>
    <submittedName>
        <fullName evidence="2">Uncharacterized protein</fullName>
    </submittedName>
</protein>
<feature type="region of interest" description="Disordered" evidence="1">
    <location>
        <begin position="150"/>
        <end position="190"/>
    </location>
</feature>
<reference evidence="2" key="1">
    <citation type="submission" date="2020-04" db="EMBL/GenBank/DDBJ databases">
        <title>Hybrid Assembly of Korean Phytophthora infestans isolates.</title>
        <authorList>
            <person name="Prokchorchik M."/>
            <person name="Lee Y."/>
            <person name="Seo J."/>
            <person name="Cho J.-H."/>
            <person name="Park Y.-E."/>
            <person name="Jang D.-C."/>
            <person name="Im J.-S."/>
            <person name="Choi J.-G."/>
            <person name="Park H.-J."/>
            <person name="Lee G.-B."/>
            <person name="Lee Y.-G."/>
            <person name="Hong S.-Y."/>
            <person name="Cho K."/>
            <person name="Sohn K.H."/>
        </authorList>
    </citation>
    <scope>NUCLEOTIDE SEQUENCE</scope>
    <source>
        <strain evidence="2">KR_1_A1</strain>
    </source>
</reference>
<dbReference type="Proteomes" id="UP000602510">
    <property type="component" value="Unassembled WGS sequence"/>
</dbReference>
<organism evidence="2 3">
    <name type="scientific">Phytophthora infestans</name>
    <name type="common">Potato late blight agent</name>
    <name type="synonym">Botrytis infestans</name>
    <dbReference type="NCBI Taxonomy" id="4787"/>
    <lineage>
        <taxon>Eukaryota</taxon>
        <taxon>Sar</taxon>
        <taxon>Stramenopiles</taxon>
        <taxon>Oomycota</taxon>
        <taxon>Peronosporomycetes</taxon>
        <taxon>Peronosporales</taxon>
        <taxon>Peronosporaceae</taxon>
        <taxon>Phytophthora</taxon>
    </lineage>
</organism>
<name>A0A833SLT2_PHYIN</name>
<accession>A0A833SLT2</accession>